<name>A0ABV7FA17_9GAMM</name>
<proteinExistence type="predicted"/>
<dbReference type="Proteomes" id="UP001595555">
    <property type="component" value="Unassembled WGS sequence"/>
</dbReference>
<dbReference type="RefSeq" id="WP_378115420.1">
    <property type="nucleotide sequence ID" value="NZ_JBHRTF010000001.1"/>
</dbReference>
<gene>
    <name evidence="1" type="ORF">ACFODX_01705</name>
</gene>
<comment type="caution">
    <text evidence="1">The sequence shown here is derived from an EMBL/GenBank/DDBJ whole genome shotgun (WGS) entry which is preliminary data.</text>
</comment>
<organism evidence="1 2">
    <name type="scientific">Cellvibrio fontiphilus</name>
    <dbReference type="NCBI Taxonomy" id="1815559"/>
    <lineage>
        <taxon>Bacteria</taxon>
        <taxon>Pseudomonadati</taxon>
        <taxon>Pseudomonadota</taxon>
        <taxon>Gammaproteobacteria</taxon>
        <taxon>Cellvibrionales</taxon>
        <taxon>Cellvibrionaceae</taxon>
        <taxon>Cellvibrio</taxon>
    </lineage>
</organism>
<keyword evidence="2" id="KW-1185">Reference proteome</keyword>
<evidence type="ECO:0000313" key="2">
    <source>
        <dbReference type="Proteomes" id="UP001595555"/>
    </source>
</evidence>
<accession>A0ABV7FA17</accession>
<reference evidence="2" key="1">
    <citation type="journal article" date="2019" name="Int. J. Syst. Evol. Microbiol.">
        <title>The Global Catalogue of Microorganisms (GCM) 10K type strain sequencing project: providing services to taxonomists for standard genome sequencing and annotation.</title>
        <authorList>
            <consortium name="The Broad Institute Genomics Platform"/>
            <consortium name="The Broad Institute Genome Sequencing Center for Infectious Disease"/>
            <person name="Wu L."/>
            <person name="Ma J."/>
        </authorList>
    </citation>
    <scope>NUCLEOTIDE SEQUENCE [LARGE SCALE GENOMIC DNA]</scope>
    <source>
        <strain evidence="2">KCTC 52237</strain>
    </source>
</reference>
<dbReference type="EMBL" id="JBHRTF010000001">
    <property type="protein sequence ID" value="MFC3114252.1"/>
    <property type="molecule type" value="Genomic_DNA"/>
</dbReference>
<sequence length="125" mass="14141">MVNNSFFIDLVLNNRLGQPVSLSVCHLQFQGRDYFLVAAPSQQASSFVGKNAEPFAFQLRERFGVDARRFELVEVRELPDTTQLFRWRFEWVGNSPLSARCEEIVSPVLRAALLNMLEPAPAAIA</sequence>
<protein>
    <submittedName>
        <fullName evidence="1">Uncharacterized protein</fullName>
    </submittedName>
</protein>
<evidence type="ECO:0000313" key="1">
    <source>
        <dbReference type="EMBL" id="MFC3114252.1"/>
    </source>
</evidence>